<accession>A0A919JAR2</accession>
<evidence type="ECO:0000256" key="1">
    <source>
        <dbReference type="SAM" id="MobiDB-lite"/>
    </source>
</evidence>
<dbReference type="EMBL" id="BOMM01000050">
    <property type="protein sequence ID" value="GIE13716.1"/>
    <property type="molecule type" value="Genomic_DNA"/>
</dbReference>
<dbReference type="InterPro" id="IPR011008">
    <property type="entry name" value="Dimeric_a/b-barrel"/>
</dbReference>
<dbReference type="InterPro" id="IPR038474">
    <property type="entry name" value="Polyketide_synth_cyclase_sf"/>
</dbReference>
<dbReference type="GO" id="GO:0030639">
    <property type="term" value="P:polyketide biosynthetic process"/>
    <property type="evidence" value="ECO:0007669"/>
    <property type="project" value="InterPro"/>
</dbReference>
<dbReference type="AlphaFoldDB" id="A0A919JAR2"/>
<comment type="caution">
    <text evidence="2">The sequence shown here is derived from an EMBL/GenBank/DDBJ whole genome shotgun (WGS) entry which is preliminary data.</text>
</comment>
<evidence type="ECO:0008006" key="4">
    <source>
        <dbReference type="Google" id="ProtNLM"/>
    </source>
</evidence>
<evidence type="ECO:0000313" key="2">
    <source>
        <dbReference type="EMBL" id="GIE13716.1"/>
    </source>
</evidence>
<feature type="region of interest" description="Disordered" evidence="1">
    <location>
        <begin position="1"/>
        <end position="20"/>
    </location>
</feature>
<proteinExistence type="predicted"/>
<reference evidence="2" key="1">
    <citation type="submission" date="2021-01" db="EMBL/GenBank/DDBJ databases">
        <title>Whole genome shotgun sequence of Actinoplanes ferrugineus NBRC 15555.</title>
        <authorList>
            <person name="Komaki H."/>
            <person name="Tamura T."/>
        </authorList>
    </citation>
    <scope>NUCLEOTIDE SEQUENCE</scope>
    <source>
        <strain evidence="2">NBRC 15555</strain>
    </source>
</reference>
<sequence length="138" mass="15716">MGLAPMRGRNVALTPAHRPIDPKESQVHRTLIVARMQPSEADAVASIFAESDATDLPHMIGVSRRTLFRFHDLYFHLVEADDDITPNLYEARKHPLYDTVNKGLAEHIRPYDPNWKEPKDAMAVPFYVWEPQRGGSRA</sequence>
<gene>
    <name evidence="2" type="ORF">Afe05nite_55560</name>
</gene>
<organism evidence="2 3">
    <name type="scientific">Paractinoplanes ferrugineus</name>
    <dbReference type="NCBI Taxonomy" id="113564"/>
    <lineage>
        <taxon>Bacteria</taxon>
        <taxon>Bacillati</taxon>
        <taxon>Actinomycetota</taxon>
        <taxon>Actinomycetes</taxon>
        <taxon>Micromonosporales</taxon>
        <taxon>Micromonosporaceae</taxon>
        <taxon>Paractinoplanes</taxon>
    </lineage>
</organism>
<keyword evidence="3" id="KW-1185">Reference proteome</keyword>
<dbReference type="Gene3D" id="3.30.70.1090">
    <property type="entry name" value="Dimeric alpha+beta barrel"/>
    <property type="match status" value="1"/>
</dbReference>
<dbReference type="InterPro" id="IPR006765">
    <property type="entry name" value="Polyketide_synth_cyclase"/>
</dbReference>
<dbReference type="SUPFAM" id="SSF54909">
    <property type="entry name" value="Dimeric alpha+beta barrel"/>
    <property type="match status" value="1"/>
</dbReference>
<dbReference type="Proteomes" id="UP000598174">
    <property type="component" value="Unassembled WGS sequence"/>
</dbReference>
<name>A0A919JAR2_9ACTN</name>
<protein>
    <recommendedName>
        <fullName evidence="4">Cyclase</fullName>
    </recommendedName>
</protein>
<evidence type="ECO:0000313" key="3">
    <source>
        <dbReference type="Proteomes" id="UP000598174"/>
    </source>
</evidence>
<dbReference type="Pfam" id="PF04673">
    <property type="entry name" value="Cyclase_polyket"/>
    <property type="match status" value="1"/>
</dbReference>